<dbReference type="Proteomes" id="UP000318704">
    <property type="component" value="Chromosome"/>
</dbReference>
<dbReference type="InterPro" id="IPR032687">
    <property type="entry name" value="AraC-type_N"/>
</dbReference>
<dbReference type="KEGG" id="gaw:V144x_47920"/>
<sequence>MPAATFSSKIACDFIEYVRKQGHDVTSLYELLGLPDSYLNREDIRIPARKMSQIWMQMIELTNDEDIGFHMGIEMSAAAALRTTSLIMQSSSTVRDALAQGIKYSELIANVLSMKMREDADNIFIEFTPKTEWNLEPALVVKDCLNITFISMLISVQQMTGQFHSPSLLCFTYPKPENLAEYYRAFNCSIEFEQPYNRIGFPKNLGNTEISTRDQGLLAVLEKYANEIKQSYSHDQHFVSRTQALIIELMDPQPPTLEEVARSLNLSSRSLQRKIKEEQDCSYRDLVDEVRKKLCARYMEDPQRTVDEIGYLSGYADTTSFIRAYKRWYGSTPRQTNQ</sequence>
<dbReference type="PANTHER" id="PTHR47894:SF1">
    <property type="entry name" value="HTH-TYPE TRANSCRIPTIONAL REGULATOR VQSM"/>
    <property type="match status" value="1"/>
</dbReference>
<dbReference type="Pfam" id="PF12833">
    <property type="entry name" value="HTH_18"/>
    <property type="match status" value="1"/>
</dbReference>
<feature type="domain" description="HTH araC/xylS-type" evidence="4">
    <location>
        <begin position="240"/>
        <end position="338"/>
    </location>
</feature>
<dbReference type="EMBL" id="CP037920">
    <property type="protein sequence ID" value="QDT99281.1"/>
    <property type="molecule type" value="Genomic_DNA"/>
</dbReference>
<keyword evidence="1" id="KW-0805">Transcription regulation</keyword>
<dbReference type="InterPro" id="IPR009057">
    <property type="entry name" value="Homeodomain-like_sf"/>
</dbReference>
<dbReference type="RefSeq" id="WP_144988639.1">
    <property type="nucleotide sequence ID" value="NZ_CP037920.1"/>
</dbReference>
<evidence type="ECO:0000313" key="5">
    <source>
        <dbReference type="EMBL" id="QDT99281.1"/>
    </source>
</evidence>
<dbReference type="Gene3D" id="1.10.10.60">
    <property type="entry name" value="Homeodomain-like"/>
    <property type="match status" value="1"/>
</dbReference>
<dbReference type="SMART" id="SM00342">
    <property type="entry name" value="HTH_ARAC"/>
    <property type="match status" value="1"/>
</dbReference>
<dbReference type="PANTHER" id="PTHR47894">
    <property type="entry name" value="HTH-TYPE TRANSCRIPTIONAL REGULATOR GADX"/>
    <property type="match status" value="1"/>
</dbReference>
<dbReference type="SUPFAM" id="SSF46689">
    <property type="entry name" value="Homeodomain-like"/>
    <property type="match status" value="1"/>
</dbReference>
<evidence type="ECO:0000313" key="6">
    <source>
        <dbReference type="Proteomes" id="UP000318704"/>
    </source>
</evidence>
<dbReference type="GO" id="GO:0000976">
    <property type="term" value="F:transcription cis-regulatory region binding"/>
    <property type="evidence" value="ECO:0007669"/>
    <property type="project" value="TreeGrafter"/>
</dbReference>
<dbReference type="AlphaFoldDB" id="A0A517W212"/>
<dbReference type="GO" id="GO:0005829">
    <property type="term" value="C:cytosol"/>
    <property type="evidence" value="ECO:0007669"/>
    <property type="project" value="TreeGrafter"/>
</dbReference>
<dbReference type="GO" id="GO:0003700">
    <property type="term" value="F:DNA-binding transcription factor activity"/>
    <property type="evidence" value="ECO:0007669"/>
    <property type="project" value="InterPro"/>
</dbReference>
<protein>
    <submittedName>
        <fullName evidence="5">HTH-type transcriptional regulator VirS</fullName>
    </submittedName>
</protein>
<reference evidence="5 6" key="1">
    <citation type="submission" date="2019-03" db="EMBL/GenBank/DDBJ databases">
        <title>Deep-cultivation of Planctomycetes and their phenomic and genomic characterization uncovers novel biology.</title>
        <authorList>
            <person name="Wiegand S."/>
            <person name="Jogler M."/>
            <person name="Boedeker C."/>
            <person name="Pinto D."/>
            <person name="Vollmers J."/>
            <person name="Rivas-Marin E."/>
            <person name="Kohn T."/>
            <person name="Peeters S.H."/>
            <person name="Heuer A."/>
            <person name="Rast P."/>
            <person name="Oberbeckmann S."/>
            <person name="Bunk B."/>
            <person name="Jeske O."/>
            <person name="Meyerdierks A."/>
            <person name="Storesund J.E."/>
            <person name="Kallscheuer N."/>
            <person name="Luecker S."/>
            <person name="Lage O.M."/>
            <person name="Pohl T."/>
            <person name="Merkel B.J."/>
            <person name="Hornburger P."/>
            <person name="Mueller R.-W."/>
            <person name="Bruemmer F."/>
            <person name="Labrenz M."/>
            <person name="Spormann A.M."/>
            <person name="Op den Camp H."/>
            <person name="Overmann J."/>
            <person name="Amann R."/>
            <person name="Jetten M.S.M."/>
            <person name="Mascher T."/>
            <person name="Medema M.H."/>
            <person name="Devos D.P."/>
            <person name="Kaster A.-K."/>
            <person name="Ovreas L."/>
            <person name="Rohde M."/>
            <person name="Galperin M.Y."/>
            <person name="Jogler C."/>
        </authorList>
    </citation>
    <scope>NUCLEOTIDE SEQUENCE [LARGE SCALE GENOMIC DNA]</scope>
    <source>
        <strain evidence="5 6">V144</strain>
    </source>
</reference>
<evidence type="ECO:0000259" key="4">
    <source>
        <dbReference type="PROSITE" id="PS01124"/>
    </source>
</evidence>
<organism evidence="5 6">
    <name type="scientific">Gimesia aquarii</name>
    <dbReference type="NCBI Taxonomy" id="2527964"/>
    <lineage>
        <taxon>Bacteria</taxon>
        <taxon>Pseudomonadati</taxon>
        <taxon>Planctomycetota</taxon>
        <taxon>Planctomycetia</taxon>
        <taxon>Planctomycetales</taxon>
        <taxon>Planctomycetaceae</taxon>
        <taxon>Gimesia</taxon>
    </lineage>
</organism>
<dbReference type="Pfam" id="PF12625">
    <property type="entry name" value="Arabinose_bd"/>
    <property type="match status" value="1"/>
</dbReference>
<dbReference type="InterPro" id="IPR018060">
    <property type="entry name" value="HTH_AraC"/>
</dbReference>
<evidence type="ECO:0000256" key="1">
    <source>
        <dbReference type="ARBA" id="ARBA00023015"/>
    </source>
</evidence>
<name>A0A517W212_9PLAN</name>
<proteinExistence type="predicted"/>
<keyword evidence="2" id="KW-0238">DNA-binding</keyword>
<gene>
    <name evidence="5" type="primary">virS</name>
    <name evidence="5" type="ORF">V144x_47920</name>
</gene>
<accession>A0A517W212</accession>
<keyword evidence="3" id="KW-0804">Transcription</keyword>
<evidence type="ECO:0000256" key="3">
    <source>
        <dbReference type="ARBA" id="ARBA00023163"/>
    </source>
</evidence>
<evidence type="ECO:0000256" key="2">
    <source>
        <dbReference type="ARBA" id="ARBA00023125"/>
    </source>
</evidence>
<dbReference type="PROSITE" id="PS01124">
    <property type="entry name" value="HTH_ARAC_FAMILY_2"/>
    <property type="match status" value="1"/>
</dbReference>